<accession>A0A674IM46</accession>
<evidence type="ECO:0000313" key="7">
    <source>
        <dbReference type="Proteomes" id="UP000472274"/>
    </source>
</evidence>
<dbReference type="SMART" id="SM00513">
    <property type="entry name" value="SAP"/>
    <property type="match status" value="1"/>
</dbReference>
<evidence type="ECO:0000259" key="5">
    <source>
        <dbReference type="PROSITE" id="PS50800"/>
    </source>
</evidence>
<dbReference type="PROSITE" id="PS50800">
    <property type="entry name" value="SAP"/>
    <property type="match status" value="1"/>
</dbReference>
<dbReference type="FunFam" id="1.10.720.30:FF:000005">
    <property type="entry name" value="scaffold attachment factor B2 isoform X1"/>
    <property type="match status" value="1"/>
</dbReference>
<name>A0A674IM46_9SAUR</name>
<keyword evidence="3" id="KW-0539">Nucleus</keyword>
<dbReference type="Gene3D" id="1.10.720.30">
    <property type="entry name" value="SAP domain"/>
    <property type="match status" value="1"/>
</dbReference>
<dbReference type="AlphaFoldDB" id="A0A674IM46"/>
<dbReference type="GO" id="GO:0050684">
    <property type="term" value="P:regulation of mRNA processing"/>
    <property type="evidence" value="ECO:0007669"/>
    <property type="project" value="TreeGrafter"/>
</dbReference>
<proteinExistence type="predicted"/>
<dbReference type="GO" id="GO:0003723">
    <property type="term" value="F:RNA binding"/>
    <property type="evidence" value="ECO:0007669"/>
    <property type="project" value="UniProtKB-KW"/>
</dbReference>
<dbReference type="GeneTree" id="ENSGT00940000155916"/>
<dbReference type="GO" id="GO:0043565">
    <property type="term" value="F:sequence-specific DNA binding"/>
    <property type="evidence" value="ECO:0007669"/>
    <property type="project" value="TreeGrafter"/>
</dbReference>
<dbReference type="InParanoid" id="A0A674IM46"/>
<sequence>MAESQSAAGLGESAPLGGAAPPGSEPETRRLSELRVIDLRAELKRRNLDSGGNKSVLMERLRKAIEDEGGNPDEIPMVSEITIKKTPKRSSKGIRELREDFFLGSCTYKTESSFPSFFSFPAFPLKSIYVLILAVCVNL</sequence>
<feature type="region of interest" description="Disordered" evidence="4">
    <location>
        <begin position="1"/>
        <end position="31"/>
    </location>
</feature>
<dbReference type="Pfam" id="PF02037">
    <property type="entry name" value="SAP"/>
    <property type="match status" value="1"/>
</dbReference>
<keyword evidence="2" id="KW-0694">RNA-binding</keyword>
<evidence type="ECO:0000256" key="3">
    <source>
        <dbReference type="ARBA" id="ARBA00023242"/>
    </source>
</evidence>
<evidence type="ECO:0000256" key="4">
    <source>
        <dbReference type="SAM" id="MobiDB-lite"/>
    </source>
</evidence>
<keyword evidence="7" id="KW-1185">Reference proteome</keyword>
<feature type="domain" description="SAP" evidence="5">
    <location>
        <begin position="31"/>
        <end position="65"/>
    </location>
</feature>
<dbReference type="PANTHER" id="PTHR15683:SF6">
    <property type="entry name" value="SCAFFOLD ATTACHMENT FACTOR B1"/>
    <property type="match status" value="1"/>
</dbReference>
<dbReference type="InterPro" id="IPR036361">
    <property type="entry name" value="SAP_dom_sf"/>
</dbReference>
<reference evidence="6" key="1">
    <citation type="submission" date="2025-08" db="UniProtKB">
        <authorList>
            <consortium name="Ensembl"/>
        </authorList>
    </citation>
    <scope>IDENTIFICATION</scope>
</reference>
<dbReference type="InterPro" id="IPR051738">
    <property type="entry name" value="SAF_Modulators"/>
</dbReference>
<dbReference type="Proteomes" id="UP000472274">
    <property type="component" value="Unplaced"/>
</dbReference>
<dbReference type="GO" id="GO:0005634">
    <property type="term" value="C:nucleus"/>
    <property type="evidence" value="ECO:0007669"/>
    <property type="project" value="UniProtKB-SubCell"/>
</dbReference>
<evidence type="ECO:0000313" key="6">
    <source>
        <dbReference type="Ensembl" id="ENSTMTP00000009970.1"/>
    </source>
</evidence>
<dbReference type="PANTHER" id="PTHR15683">
    <property type="entry name" value="SCAFFOLD ATTACHMENT FACTOR B-RELATED"/>
    <property type="match status" value="1"/>
</dbReference>
<dbReference type="SUPFAM" id="SSF68906">
    <property type="entry name" value="SAP domain"/>
    <property type="match status" value="1"/>
</dbReference>
<comment type="subcellular location">
    <subcellularLocation>
        <location evidence="1">Nucleus</location>
    </subcellularLocation>
</comment>
<organism evidence="6 7">
    <name type="scientific">Terrapene triunguis</name>
    <name type="common">Three-toed box turtle</name>
    <dbReference type="NCBI Taxonomy" id="2587831"/>
    <lineage>
        <taxon>Eukaryota</taxon>
        <taxon>Metazoa</taxon>
        <taxon>Chordata</taxon>
        <taxon>Craniata</taxon>
        <taxon>Vertebrata</taxon>
        <taxon>Euteleostomi</taxon>
        <taxon>Archelosauria</taxon>
        <taxon>Testudinata</taxon>
        <taxon>Testudines</taxon>
        <taxon>Cryptodira</taxon>
        <taxon>Durocryptodira</taxon>
        <taxon>Testudinoidea</taxon>
        <taxon>Emydidae</taxon>
        <taxon>Terrapene</taxon>
    </lineage>
</organism>
<protein>
    <recommendedName>
        <fullName evidence="5">SAP domain-containing protein</fullName>
    </recommendedName>
</protein>
<dbReference type="Ensembl" id="ENSTMTT00000010305.1">
    <property type="protein sequence ID" value="ENSTMTP00000009970.1"/>
    <property type="gene ID" value="ENSTMTG00000007262.1"/>
</dbReference>
<evidence type="ECO:0000256" key="1">
    <source>
        <dbReference type="ARBA" id="ARBA00004123"/>
    </source>
</evidence>
<dbReference type="InterPro" id="IPR003034">
    <property type="entry name" value="SAP_dom"/>
</dbReference>
<reference evidence="6" key="2">
    <citation type="submission" date="2025-09" db="UniProtKB">
        <authorList>
            <consortium name="Ensembl"/>
        </authorList>
    </citation>
    <scope>IDENTIFICATION</scope>
</reference>
<evidence type="ECO:0000256" key="2">
    <source>
        <dbReference type="ARBA" id="ARBA00022884"/>
    </source>
</evidence>
<dbReference type="GO" id="GO:0006357">
    <property type="term" value="P:regulation of transcription by RNA polymerase II"/>
    <property type="evidence" value="ECO:0007669"/>
    <property type="project" value="TreeGrafter"/>
</dbReference>